<evidence type="ECO:0000256" key="1">
    <source>
        <dbReference type="SAM" id="Phobius"/>
    </source>
</evidence>
<dbReference type="EMBL" id="KZ992723">
    <property type="protein sequence ID" value="RKP07418.1"/>
    <property type="molecule type" value="Genomic_DNA"/>
</dbReference>
<sequence>MAALSKSLLDAKKDKLPAQAAEGAHVHSSGAAQVEGDELWDKLPRTPADILRHAIKGAIRAFTLAYGARVTLAFLLRLLAVLRKKDTILGALLAAVRSQDGPRFGAFFGLFAFGWKLVSHSLREIRGIDDRWNDFVGGCVGGLAILAETPERRVSYMQQMSVRALQAIYASLHSRNLVSIPHGGAWLFALTGSQVMYAYMMRPETLPSDFYRFMVGAARVPDPILRYNCTNVRQGQVDPSIAVDLVRRYKGTADNLARAQGMSATPGVIPCAVIHPTSDSCAETNLSRWLRVFQMIAPVYASLNIVPMLTLRLKHFLTAPRTLASKAIFNTVRSSSFLASYVTIFQLCVCLHRNLHGWVERVFGRRMADSRALVFLFGFLNSAAILIEHPSRRVELGLYVLPKAVDSLFRIMVQRRLAVVIPHAEVAMFAAAMGAIMSFYQREPECMTPMMRKLMRPFFGRY</sequence>
<keyword evidence="1" id="KW-0812">Transmembrane</keyword>
<dbReference type="Proteomes" id="UP000271241">
    <property type="component" value="Unassembled WGS sequence"/>
</dbReference>
<reference evidence="3" key="1">
    <citation type="journal article" date="2018" name="Nat. Microbiol.">
        <title>Leveraging single-cell genomics to expand the fungal tree of life.</title>
        <authorList>
            <person name="Ahrendt S.R."/>
            <person name="Quandt C.A."/>
            <person name="Ciobanu D."/>
            <person name="Clum A."/>
            <person name="Salamov A."/>
            <person name="Andreopoulos B."/>
            <person name="Cheng J.F."/>
            <person name="Woyke T."/>
            <person name="Pelin A."/>
            <person name="Henrissat B."/>
            <person name="Reynolds N.K."/>
            <person name="Benny G.L."/>
            <person name="Smith M.E."/>
            <person name="James T.Y."/>
            <person name="Grigoriev I.V."/>
        </authorList>
    </citation>
    <scope>NUCLEOTIDE SEQUENCE [LARGE SCALE GENOMIC DNA]</scope>
    <source>
        <strain evidence="3">RSA 1356</strain>
    </source>
</reference>
<name>A0A4P9XNA6_9FUNG</name>
<proteinExistence type="predicted"/>
<keyword evidence="1" id="KW-1133">Transmembrane helix</keyword>
<evidence type="ECO:0008006" key="4">
    <source>
        <dbReference type="Google" id="ProtNLM"/>
    </source>
</evidence>
<evidence type="ECO:0000313" key="3">
    <source>
        <dbReference type="Proteomes" id="UP000271241"/>
    </source>
</evidence>
<keyword evidence="1" id="KW-0472">Membrane</keyword>
<dbReference type="PANTHER" id="PTHR12459">
    <property type="entry name" value="TRANSMEMBRANE PROTEIN 135-RELATED"/>
    <property type="match status" value="1"/>
</dbReference>
<dbReference type="InterPro" id="IPR026749">
    <property type="entry name" value="Tmem135"/>
</dbReference>
<protein>
    <recommendedName>
        <fullName evidence="4">Transmembrane protein 135 N-terminal domain-containing protein</fullName>
    </recommendedName>
</protein>
<feature type="transmembrane region" description="Helical" evidence="1">
    <location>
        <begin position="417"/>
        <end position="440"/>
    </location>
</feature>
<accession>A0A4P9XNA6</accession>
<dbReference type="Pfam" id="PF02466">
    <property type="entry name" value="Tim17"/>
    <property type="match status" value="1"/>
</dbReference>
<organism evidence="2 3">
    <name type="scientific">Thamnocephalis sphaerospora</name>
    <dbReference type="NCBI Taxonomy" id="78915"/>
    <lineage>
        <taxon>Eukaryota</taxon>
        <taxon>Fungi</taxon>
        <taxon>Fungi incertae sedis</taxon>
        <taxon>Zoopagomycota</taxon>
        <taxon>Zoopagomycotina</taxon>
        <taxon>Zoopagomycetes</taxon>
        <taxon>Zoopagales</taxon>
        <taxon>Sigmoideomycetaceae</taxon>
        <taxon>Thamnocephalis</taxon>
    </lineage>
</organism>
<keyword evidence="3" id="KW-1185">Reference proteome</keyword>
<dbReference type="OrthoDB" id="291792at2759"/>
<evidence type="ECO:0000313" key="2">
    <source>
        <dbReference type="EMBL" id="RKP07418.1"/>
    </source>
</evidence>
<dbReference type="AlphaFoldDB" id="A0A4P9XNA6"/>
<gene>
    <name evidence="2" type="ORF">THASP1DRAFT_30768</name>
</gene>
<dbReference type="PANTHER" id="PTHR12459:SF15">
    <property type="entry name" value="TRANSMEMBRANE PROTEIN 135"/>
    <property type="match status" value="1"/>
</dbReference>